<feature type="compositionally biased region" description="Low complexity" evidence="16">
    <location>
        <begin position="65"/>
        <end position="75"/>
    </location>
</feature>
<feature type="compositionally biased region" description="Low complexity" evidence="16">
    <location>
        <begin position="821"/>
        <end position="842"/>
    </location>
</feature>
<feature type="compositionally biased region" description="Basic residues" evidence="16">
    <location>
        <begin position="670"/>
        <end position="685"/>
    </location>
</feature>
<evidence type="ECO:0000256" key="14">
    <source>
        <dbReference type="ARBA" id="ARBA00079184"/>
    </source>
</evidence>
<evidence type="ECO:0000256" key="13">
    <source>
        <dbReference type="ARBA" id="ARBA00079040"/>
    </source>
</evidence>
<feature type="region of interest" description="Disordered" evidence="16">
    <location>
        <begin position="552"/>
        <end position="607"/>
    </location>
</feature>
<evidence type="ECO:0000256" key="11">
    <source>
        <dbReference type="ARBA" id="ARBA00076856"/>
    </source>
</evidence>
<dbReference type="EC" id="2.3.2.27" evidence="2"/>
<dbReference type="PROSITE" id="PS50089">
    <property type="entry name" value="ZF_RING_2"/>
    <property type="match status" value="1"/>
</dbReference>
<gene>
    <name evidence="19" type="primary">LOC111592402</name>
</gene>
<sequence>MAESLLIEEPHPYIEDVAASVIVEPTVGGGGGGGGGAGTLPAAAMQFADLTESGSESGDDINSDPQPQQQQQSQQLENGSSNATPARSSPPPNCAICLSRCRRKCFTDSCMHQFCFKCLSEWSKIKAECPLCKQPFKTIIHNVRSLGDYDRYPVQSSTPEHSALSFHIVNIRRQRYSNQGVLTNDIDAAATDDSLDGLLPQPTRMQAPFNRFEPYRTELLNFYRHDQDAGGSGSLSQLWRRYVYDRKLYALPVSDSLTGQFREWSARFYRDNPAQIHRLMPWINRDIVCLLRNLPQNVSEVMQLMHDILPMINITTRTFRRRLSPFLGDRTNHFIHELFNFARSPYDMVGYDRVVQYSARVAEEVEVDLLDLVSNNNEGSVSTVSDANGSGNGDASGIAEASSDWSRLPRPSTSVIVTNPSATHSFSVTMATDGSELPGISIRRTTTSNVGSQTVAINLSMRRPANEVIEIDDGDAAANAEVAAINDGSQTGRRQAGASLPISAHIELQSSDCSNTSDDDECVFVLERKPPHLRTPELVSLDSNSDSDVVFVDEQRPNTPPKSTVGERAEQLADDAAAAAAASTTNSVPSELFMGPSTSTGVRSTSHKRWKTLLEDARRKDLMAKRHMTRSQHRNSLPSTLGDSNSKSNSANWTNSSSSSSSSEDSNEKLRKRRPSRKTKTRKRVARNDNRNKFKSKRRRKHVKADEVVEPQRSRLASSSSSSSSGSDNESSDAAGNIGKGKHNMSSSSTDESNSSDNLKLSTLREHYKTELKSHKHQLKEETEEPQEQEEAVETVEQEHQIEQTQLPDIKSNVRKRRRSCNSNSSQSNLSSHSNSQSVNSSTLASHCNTTSSCSPLSLTLSNANAQPLSLVQNIVSTLLELSTVSAGGAASEQSGAVEADALSHLHNSGSSMHQAVDEDARLGNYSDGSNDDFMIDVVREAESSLLDESVEEERQLQQQDQQEEAVEQPSVAYEEDEDDDEDDDDDDDDDDDEDEDE</sequence>
<dbReference type="OMA" id="RRPRYMP"/>
<dbReference type="GO" id="GO:0061630">
    <property type="term" value="F:ubiquitin protein ligase activity"/>
    <property type="evidence" value="ECO:0007669"/>
    <property type="project" value="UniProtKB-EC"/>
</dbReference>
<feature type="region of interest" description="Disordered" evidence="16">
    <location>
        <begin position="771"/>
        <end position="847"/>
    </location>
</feature>
<feature type="compositionally biased region" description="Basic residues" evidence="16">
    <location>
        <begin position="693"/>
        <end position="703"/>
    </location>
</feature>
<evidence type="ECO:0000256" key="3">
    <source>
        <dbReference type="ARBA" id="ARBA00022679"/>
    </source>
</evidence>
<dbReference type="FunFam" id="3.30.40.10:FF:000136">
    <property type="entry name" value="E3 ubiquitin-protein ligase Topors"/>
    <property type="match status" value="1"/>
</dbReference>
<feature type="domain" description="RING-type" evidence="17">
    <location>
        <begin position="94"/>
        <end position="133"/>
    </location>
</feature>
<evidence type="ECO:0000256" key="15">
    <source>
        <dbReference type="PROSITE-ProRule" id="PRU00175"/>
    </source>
</evidence>
<evidence type="ECO:0000256" key="1">
    <source>
        <dbReference type="ARBA" id="ARBA00000900"/>
    </source>
</evidence>
<comment type="catalytic activity">
    <reaction evidence="1">
        <text>S-ubiquitinyl-[E2 ubiquitin-conjugating enzyme]-L-cysteine + [acceptor protein]-L-lysine = [E2 ubiquitin-conjugating enzyme]-L-cysteine + N(6)-ubiquitinyl-[acceptor protein]-L-lysine.</text>
        <dbReference type="EC" id="2.3.2.27"/>
    </reaction>
</comment>
<feature type="compositionally biased region" description="Low complexity" evidence="16">
    <location>
        <begin position="644"/>
        <end position="664"/>
    </location>
</feature>
<protein>
    <recommendedName>
        <fullName evidence="10">E3 ubiquitin-protein ligase Topors</fullName>
        <ecNumber evidence="2">2.3.2.27</ecNumber>
    </recommendedName>
    <alternativeName>
        <fullName evidence="11">RING-type E3 ubiquitin transferase Topors</fullName>
    </alternativeName>
    <alternativeName>
        <fullName evidence="13">SUMO1-protein E3 ligase Topors</fullName>
    </alternativeName>
    <alternativeName>
        <fullName evidence="12">Topoisomerase I-binding RING finger protein</fullName>
    </alternativeName>
    <alternativeName>
        <fullName evidence="14">Topoisomerase I-binding arginine/serine-rich protein</fullName>
    </alternativeName>
</protein>
<dbReference type="GO" id="GO:0006513">
    <property type="term" value="P:protein monoubiquitination"/>
    <property type="evidence" value="ECO:0007669"/>
    <property type="project" value="TreeGrafter"/>
</dbReference>
<keyword evidence="8" id="KW-0805">Transcription regulation</keyword>
<feature type="non-terminal residue" evidence="19">
    <location>
        <position position="998"/>
    </location>
</feature>
<dbReference type="OrthoDB" id="365379at2759"/>
<keyword evidence="9" id="KW-0804">Transcription</keyword>
<keyword evidence="6" id="KW-0833">Ubl conjugation pathway</keyword>
<dbReference type="SMART" id="SM00184">
    <property type="entry name" value="RING"/>
    <property type="match status" value="1"/>
</dbReference>
<feature type="region of interest" description="Disordered" evidence="16">
    <location>
        <begin position="30"/>
        <end position="90"/>
    </location>
</feature>
<dbReference type="Proteomes" id="UP000504633">
    <property type="component" value="Unplaced"/>
</dbReference>
<feature type="region of interest" description="Disordered" evidence="16">
    <location>
        <begin position="380"/>
        <end position="406"/>
    </location>
</feature>
<feature type="compositionally biased region" description="Polar residues" evidence="16">
    <location>
        <begin position="634"/>
        <end position="643"/>
    </location>
</feature>
<dbReference type="InterPro" id="IPR058746">
    <property type="entry name" value="Znf_RING-type_Topors"/>
</dbReference>
<evidence type="ECO:0000256" key="12">
    <source>
        <dbReference type="ARBA" id="ARBA00076940"/>
    </source>
</evidence>
<keyword evidence="5 15" id="KW-0863">Zinc-finger</keyword>
<dbReference type="KEGG" id="dhe:111592402"/>
<evidence type="ECO:0000256" key="9">
    <source>
        <dbReference type="ARBA" id="ARBA00023163"/>
    </source>
</evidence>
<dbReference type="GO" id="GO:0060255">
    <property type="term" value="P:regulation of macromolecule metabolic process"/>
    <property type="evidence" value="ECO:0007669"/>
    <property type="project" value="UniProtKB-ARBA"/>
</dbReference>
<keyword evidence="18" id="KW-1185">Reference proteome</keyword>
<organism evidence="18 19">
    <name type="scientific">Drosophila hydei</name>
    <name type="common">Fruit fly</name>
    <dbReference type="NCBI Taxonomy" id="7224"/>
    <lineage>
        <taxon>Eukaryota</taxon>
        <taxon>Metazoa</taxon>
        <taxon>Ecdysozoa</taxon>
        <taxon>Arthropoda</taxon>
        <taxon>Hexapoda</taxon>
        <taxon>Insecta</taxon>
        <taxon>Pterygota</taxon>
        <taxon>Neoptera</taxon>
        <taxon>Endopterygota</taxon>
        <taxon>Diptera</taxon>
        <taxon>Brachycera</taxon>
        <taxon>Muscomorpha</taxon>
        <taxon>Ephydroidea</taxon>
        <taxon>Drosophilidae</taxon>
        <taxon>Drosophila</taxon>
    </lineage>
</organism>
<dbReference type="GeneID" id="111592402"/>
<evidence type="ECO:0000256" key="6">
    <source>
        <dbReference type="ARBA" id="ARBA00022786"/>
    </source>
</evidence>
<feature type="compositionally biased region" description="Low complexity" evidence="16">
    <location>
        <begin position="746"/>
        <end position="758"/>
    </location>
</feature>
<dbReference type="InterPro" id="IPR001841">
    <property type="entry name" value="Znf_RING"/>
</dbReference>
<keyword evidence="4" id="KW-0479">Metal-binding</keyword>
<feature type="compositionally biased region" description="Basic and acidic residues" evidence="16">
    <location>
        <begin position="704"/>
        <end position="713"/>
    </location>
</feature>
<dbReference type="SUPFAM" id="SSF57850">
    <property type="entry name" value="RING/U-box"/>
    <property type="match status" value="1"/>
</dbReference>
<evidence type="ECO:0000313" key="19">
    <source>
        <dbReference type="RefSeq" id="XP_023160345.2"/>
    </source>
</evidence>
<evidence type="ECO:0000256" key="16">
    <source>
        <dbReference type="SAM" id="MobiDB-lite"/>
    </source>
</evidence>
<feature type="compositionally biased region" description="Low complexity" evidence="16">
    <location>
        <begin position="714"/>
        <end position="729"/>
    </location>
</feature>
<dbReference type="PROSITE" id="PS00518">
    <property type="entry name" value="ZF_RING_1"/>
    <property type="match status" value="1"/>
</dbReference>
<dbReference type="CDD" id="cd16574">
    <property type="entry name" value="RING-HC_Topors"/>
    <property type="match status" value="1"/>
</dbReference>
<dbReference type="CTD" id="10210"/>
<dbReference type="InterPro" id="IPR018957">
    <property type="entry name" value="Znf_C3HC4_RING-type"/>
</dbReference>
<dbReference type="InterPro" id="IPR017907">
    <property type="entry name" value="Znf_RING_CS"/>
</dbReference>
<dbReference type="Pfam" id="PF26084">
    <property type="entry name" value="PWI_Topors"/>
    <property type="match status" value="1"/>
</dbReference>
<evidence type="ECO:0000256" key="5">
    <source>
        <dbReference type="ARBA" id="ARBA00022771"/>
    </source>
</evidence>
<feature type="compositionally biased region" description="Polar residues" evidence="16">
    <location>
        <begin position="76"/>
        <end position="87"/>
    </location>
</feature>
<evidence type="ECO:0000259" key="17">
    <source>
        <dbReference type="PROSITE" id="PS50089"/>
    </source>
</evidence>
<dbReference type="Gene3D" id="3.30.40.10">
    <property type="entry name" value="Zinc/RING finger domain, C3HC4 (zinc finger)"/>
    <property type="match status" value="1"/>
</dbReference>
<reference evidence="19" key="1">
    <citation type="submission" date="2025-08" db="UniProtKB">
        <authorList>
            <consortium name="RefSeq"/>
        </authorList>
    </citation>
    <scope>IDENTIFICATION</scope>
    <source>
        <strain evidence="19">15085-1641.00</strain>
        <tissue evidence="19">Whole body</tissue>
    </source>
</reference>
<evidence type="ECO:0000256" key="4">
    <source>
        <dbReference type="ARBA" id="ARBA00022723"/>
    </source>
</evidence>
<feature type="region of interest" description="Disordered" evidence="16">
    <location>
        <begin position="945"/>
        <end position="998"/>
    </location>
</feature>
<keyword evidence="3" id="KW-0808">Transferase</keyword>
<evidence type="ECO:0000256" key="8">
    <source>
        <dbReference type="ARBA" id="ARBA00023015"/>
    </source>
</evidence>
<name>A0A6J1L3S6_DROHY</name>
<dbReference type="GO" id="GO:0008270">
    <property type="term" value="F:zinc ion binding"/>
    <property type="evidence" value="ECO:0007669"/>
    <property type="project" value="UniProtKB-KW"/>
</dbReference>
<dbReference type="InterPro" id="IPR058745">
    <property type="entry name" value="PWI_Topors"/>
</dbReference>
<dbReference type="PANTHER" id="PTHR46077:SF1">
    <property type="entry name" value="TOP1 BINDING ARGININE_SERINE RICH PROTEIN, E3 UBIQUITIN LIGASE"/>
    <property type="match status" value="1"/>
</dbReference>
<feature type="compositionally biased region" description="Polar residues" evidence="16">
    <location>
        <begin position="380"/>
        <end position="389"/>
    </location>
</feature>
<dbReference type="GO" id="GO:0005634">
    <property type="term" value="C:nucleus"/>
    <property type="evidence" value="ECO:0007669"/>
    <property type="project" value="UniProtKB-ARBA"/>
</dbReference>
<dbReference type="GO" id="GO:0000209">
    <property type="term" value="P:protein polyubiquitination"/>
    <property type="evidence" value="ECO:0007669"/>
    <property type="project" value="TreeGrafter"/>
</dbReference>
<dbReference type="InterPro" id="IPR013083">
    <property type="entry name" value="Znf_RING/FYVE/PHD"/>
</dbReference>
<dbReference type="AlphaFoldDB" id="A0A6J1L3S6"/>
<evidence type="ECO:0000313" key="18">
    <source>
        <dbReference type="Proteomes" id="UP000504633"/>
    </source>
</evidence>
<evidence type="ECO:0000256" key="10">
    <source>
        <dbReference type="ARBA" id="ARBA00071236"/>
    </source>
</evidence>
<feature type="compositionally biased region" description="Acidic residues" evidence="16">
    <location>
        <begin position="974"/>
        <end position="998"/>
    </location>
</feature>
<evidence type="ECO:0000256" key="7">
    <source>
        <dbReference type="ARBA" id="ARBA00022833"/>
    </source>
</evidence>
<accession>A0A6J1L3S6</accession>
<feature type="compositionally biased region" description="Acidic residues" evidence="16">
    <location>
        <begin position="782"/>
        <end position="796"/>
    </location>
</feature>
<feature type="region of interest" description="Disordered" evidence="16">
    <location>
        <begin position="622"/>
        <end position="759"/>
    </location>
</feature>
<proteinExistence type="predicted"/>
<keyword evidence="7" id="KW-0862">Zinc</keyword>
<evidence type="ECO:0000256" key="2">
    <source>
        <dbReference type="ARBA" id="ARBA00012483"/>
    </source>
</evidence>
<dbReference type="Pfam" id="PF00097">
    <property type="entry name" value="zf-C3HC4"/>
    <property type="match status" value="1"/>
</dbReference>
<dbReference type="PANTHER" id="PTHR46077">
    <property type="entry name" value="E3 UBIQUITIN-PROTEIN LIGASE TOPORS"/>
    <property type="match status" value="1"/>
</dbReference>
<dbReference type="RefSeq" id="XP_023160345.2">
    <property type="nucleotide sequence ID" value="XM_023304577.2"/>
</dbReference>